<accession>A0AAD2BWB0</accession>
<comment type="caution">
    <text evidence="2">The sequence shown here is derived from an EMBL/GenBank/DDBJ whole genome shotgun (WGS) entry which is preliminary data.</text>
</comment>
<dbReference type="EMBL" id="CAUDKO010000002">
    <property type="protein sequence ID" value="CAJ0854875.1"/>
    <property type="molecule type" value="Genomic_DNA"/>
</dbReference>
<dbReference type="SUPFAM" id="SSF55729">
    <property type="entry name" value="Acyl-CoA N-acyltransferases (Nat)"/>
    <property type="match status" value="1"/>
</dbReference>
<evidence type="ECO:0000259" key="1">
    <source>
        <dbReference type="PROSITE" id="PS51186"/>
    </source>
</evidence>
<dbReference type="InterPro" id="IPR000182">
    <property type="entry name" value="GNAT_dom"/>
</dbReference>
<name>A0AAD2BWB0_9RALS</name>
<dbReference type="Proteomes" id="UP001190491">
    <property type="component" value="Unassembled WGS sequence"/>
</dbReference>
<dbReference type="GO" id="GO:0008999">
    <property type="term" value="F:protein-N-terminal-alanine acetyltransferase activity"/>
    <property type="evidence" value="ECO:0007669"/>
    <property type="project" value="TreeGrafter"/>
</dbReference>
<dbReference type="InterPro" id="IPR051908">
    <property type="entry name" value="Ribosomal_N-acetyltransferase"/>
</dbReference>
<evidence type="ECO:0000313" key="3">
    <source>
        <dbReference type="EMBL" id="CAJ0864943.1"/>
    </source>
</evidence>
<reference evidence="2 4" key="1">
    <citation type="submission" date="2023-07" db="EMBL/GenBank/DDBJ databases">
        <authorList>
            <person name="Peeters C."/>
        </authorList>
    </citation>
    <scope>NUCLEOTIDE SEQUENCE</scope>
    <source>
        <strain evidence="3 4">LMG 32965</strain>
        <strain evidence="2">R-77567</strain>
    </source>
</reference>
<evidence type="ECO:0000313" key="2">
    <source>
        <dbReference type="EMBL" id="CAJ0854875.1"/>
    </source>
</evidence>
<organism evidence="2 5">
    <name type="scientific">Ralstonia flatus</name>
    <dbReference type="NCBI Taxonomy" id="3058601"/>
    <lineage>
        <taxon>Bacteria</taxon>
        <taxon>Pseudomonadati</taxon>
        <taxon>Pseudomonadota</taxon>
        <taxon>Betaproteobacteria</taxon>
        <taxon>Burkholderiales</taxon>
        <taxon>Burkholderiaceae</taxon>
        <taxon>Ralstonia</taxon>
    </lineage>
</organism>
<evidence type="ECO:0000313" key="5">
    <source>
        <dbReference type="Proteomes" id="UP001190491"/>
    </source>
</evidence>
<dbReference type="AlphaFoldDB" id="A0AAD2BWB0"/>
<dbReference type="InterPro" id="IPR016181">
    <property type="entry name" value="Acyl_CoA_acyltransferase"/>
</dbReference>
<dbReference type="Pfam" id="PF13302">
    <property type="entry name" value="Acetyltransf_3"/>
    <property type="match status" value="1"/>
</dbReference>
<protein>
    <recommendedName>
        <fullName evidence="1">N-acetyltransferase domain-containing protein</fullName>
    </recommendedName>
</protein>
<dbReference type="Gene3D" id="3.40.630.30">
    <property type="match status" value="1"/>
</dbReference>
<dbReference type="Proteomes" id="UP001189792">
    <property type="component" value="Unassembled WGS sequence"/>
</dbReference>
<dbReference type="EMBL" id="CAUDLI010000002">
    <property type="protein sequence ID" value="CAJ0864943.1"/>
    <property type="molecule type" value="Genomic_DNA"/>
</dbReference>
<dbReference type="PANTHER" id="PTHR43441">
    <property type="entry name" value="RIBOSOMAL-PROTEIN-SERINE ACETYLTRANSFERASE"/>
    <property type="match status" value="1"/>
</dbReference>
<gene>
    <name evidence="3" type="ORF">R77564_01152</name>
    <name evidence="2" type="ORF">R77567_00950</name>
</gene>
<feature type="domain" description="N-acetyltransferase" evidence="1">
    <location>
        <begin position="50"/>
        <end position="211"/>
    </location>
</feature>
<dbReference type="PROSITE" id="PS51186">
    <property type="entry name" value="GNAT"/>
    <property type="match status" value="1"/>
</dbReference>
<evidence type="ECO:0000313" key="4">
    <source>
        <dbReference type="Proteomes" id="UP001189792"/>
    </source>
</evidence>
<sequence length="254" mass="28896">MFGRVKVLRSSMFSIQVLRMTTLNAYQQPIGPPLPGWTPRPLPPHTPLAGRYCRLEPLDAARHADALFDAFSQAQDDRVWTYMVEGPFADIAAHRAYIERIAAKRDPLQYAVIDARTDRPVGTLALMRITPDHGVIEVGAVTFSPLLQRTPASTEAQFLLMKHVFEDLGYRRYEWKCDSLNAPSRQTAQRLGFQFEGIFRQAVVYKGRSRDTAWFSIIDADWPQLRAAFEQWLSPENFDEDGRQRASLAALRSA</sequence>
<proteinExistence type="predicted"/>
<dbReference type="PANTHER" id="PTHR43441:SF2">
    <property type="entry name" value="FAMILY ACETYLTRANSFERASE, PUTATIVE (AFU_ORTHOLOGUE AFUA_7G00850)-RELATED"/>
    <property type="match status" value="1"/>
</dbReference>
<keyword evidence="4" id="KW-1185">Reference proteome</keyword>
<dbReference type="GO" id="GO:1990189">
    <property type="term" value="F:protein N-terminal-serine acetyltransferase activity"/>
    <property type="evidence" value="ECO:0007669"/>
    <property type="project" value="TreeGrafter"/>
</dbReference>
<dbReference type="FunFam" id="3.40.630.30:FF:000047">
    <property type="entry name" value="Acetyltransferase, GNAT family"/>
    <property type="match status" value="1"/>
</dbReference>